<evidence type="ECO:0000313" key="1">
    <source>
        <dbReference type="EMBL" id="CAG7820666.1"/>
    </source>
</evidence>
<sequence>VQLSYAAVARTFYPTKIVLQQVEETVNCKLKSETPAPAIIVSQFLKSFEPNRASRWDEQGGLKRP</sequence>
<keyword evidence="2" id="KW-1185">Reference proteome</keyword>
<reference evidence="1" key="1">
    <citation type="submission" date="2021-06" db="EMBL/GenBank/DDBJ databases">
        <authorList>
            <person name="Hodson N. C."/>
            <person name="Mongue J. A."/>
            <person name="Jaron S. K."/>
        </authorList>
    </citation>
    <scope>NUCLEOTIDE SEQUENCE</scope>
</reference>
<dbReference type="Proteomes" id="UP000708208">
    <property type="component" value="Unassembled WGS sequence"/>
</dbReference>
<gene>
    <name evidence="1" type="ORF">AFUS01_LOCUS31046</name>
</gene>
<organism evidence="1 2">
    <name type="scientific">Allacma fusca</name>
    <dbReference type="NCBI Taxonomy" id="39272"/>
    <lineage>
        <taxon>Eukaryota</taxon>
        <taxon>Metazoa</taxon>
        <taxon>Ecdysozoa</taxon>
        <taxon>Arthropoda</taxon>
        <taxon>Hexapoda</taxon>
        <taxon>Collembola</taxon>
        <taxon>Symphypleona</taxon>
        <taxon>Sminthuridae</taxon>
        <taxon>Allacma</taxon>
    </lineage>
</organism>
<proteinExistence type="predicted"/>
<dbReference type="EMBL" id="CAJVCH010486404">
    <property type="protein sequence ID" value="CAG7820666.1"/>
    <property type="molecule type" value="Genomic_DNA"/>
</dbReference>
<comment type="caution">
    <text evidence="1">The sequence shown here is derived from an EMBL/GenBank/DDBJ whole genome shotgun (WGS) entry which is preliminary data.</text>
</comment>
<feature type="non-terminal residue" evidence="1">
    <location>
        <position position="1"/>
    </location>
</feature>
<protein>
    <submittedName>
        <fullName evidence="1">Uncharacterized protein</fullName>
    </submittedName>
</protein>
<name>A0A8J2KMI1_9HEXA</name>
<dbReference type="AlphaFoldDB" id="A0A8J2KMI1"/>
<evidence type="ECO:0000313" key="2">
    <source>
        <dbReference type="Proteomes" id="UP000708208"/>
    </source>
</evidence>
<accession>A0A8J2KMI1</accession>